<accession>A0A8S1KLK7</accession>
<protein>
    <submittedName>
        <fullName evidence="2">Uncharacterized protein</fullName>
    </submittedName>
</protein>
<evidence type="ECO:0000313" key="2">
    <source>
        <dbReference type="EMBL" id="CAD8056078.1"/>
    </source>
</evidence>
<keyword evidence="3" id="KW-1185">Reference proteome</keyword>
<evidence type="ECO:0000313" key="3">
    <source>
        <dbReference type="Proteomes" id="UP000688137"/>
    </source>
</evidence>
<dbReference type="EMBL" id="CAJJDM010000022">
    <property type="protein sequence ID" value="CAD8056078.1"/>
    <property type="molecule type" value="Genomic_DNA"/>
</dbReference>
<reference evidence="2" key="1">
    <citation type="submission" date="2021-01" db="EMBL/GenBank/DDBJ databases">
        <authorList>
            <consortium name="Genoscope - CEA"/>
            <person name="William W."/>
        </authorList>
    </citation>
    <scope>NUCLEOTIDE SEQUENCE</scope>
</reference>
<dbReference type="AlphaFoldDB" id="A0A8S1KLK7"/>
<evidence type="ECO:0000256" key="1">
    <source>
        <dbReference type="SAM" id="MobiDB-lite"/>
    </source>
</evidence>
<feature type="region of interest" description="Disordered" evidence="1">
    <location>
        <begin position="78"/>
        <end position="106"/>
    </location>
</feature>
<dbReference type="Proteomes" id="UP000688137">
    <property type="component" value="Unassembled WGS sequence"/>
</dbReference>
<comment type="caution">
    <text evidence="2">The sequence shown here is derived from an EMBL/GenBank/DDBJ whole genome shotgun (WGS) entry which is preliminary data.</text>
</comment>
<gene>
    <name evidence="2" type="ORF">PPRIM_AZ9-3.1.T0240131</name>
</gene>
<sequence>MTQDKYVQNDMITLWQCSIAQINTAILKPVNQEQRQTSKITQIPSMIYSQLSKSITYNLTQCSFQLLVKKQNERQKNTIEKQNEQSNNKFPVQHRYQIDDNKKSPHTIPKRYRSISSQYSPKNLQHYLNQKESNLRVNKKWLQVSPHKQSHSTQLRVQAQLNAQQVKQNFIDRCRTTTGSLAYKHILMSSKFSNFQGLEY</sequence>
<proteinExistence type="predicted"/>
<organism evidence="2 3">
    <name type="scientific">Paramecium primaurelia</name>
    <dbReference type="NCBI Taxonomy" id="5886"/>
    <lineage>
        <taxon>Eukaryota</taxon>
        <taxon>Sar</taxon>
        <taxon>Alveolata</taxon>
        <taxon>Ciliophora</taxon>
        <taxon>Intramacronucleata</taxon>
        <taxon>Oligohymenophorea</taxon>
        <taxon>Peniculida</taxon>
        <taxon>Parameciidae</taxon>
        <taxon>Paramecium</taxon>
    </lineage>
</organism>
<name>A0A8S1KLK7_PARPR</name>
<dbReference type="OMA" id="KKWLQVS"/>